<comment type="cofactor">
    <cofactor evidence="11 13">
        <name>FAD</name>
        <dbReference type="ChEBI" id="CHEBI:57692"/>
    </cofactor>
    <text evidence="11 13">Binds 1 FAD per subunit.</text>
</comment>
<dbReference type="InterPro" id="IPR023753">
    <property type="entry name" value="FAD/NAD-binding_dom"/>
</dbReference>
<dbReference type="GO" id="GO:0005737">
    <property type="term" value="C:cytoplasm"/>
    <property type="evidence" value="ECO:0007669"/>
    <property type="project" value="UniProtKB-ARBA"/>
</dbReference>
<dbReference type="PATRIC" id="fig|883158.3.peg.549"/>
<organism evidence="16 17">
    <name type="scientific">Prevotella micans F0438</name>
    <dbReference type="NCBI Taxonomy" id="883158"/>
    <lineage>
        <taxon>Bacteria</taxon>
        <taxon>Pseudomonadati</taxon>
        <taxon>Bacteroidota</taxon>
        <taxon>Bacteroidia</taxon>
        <taxon>Bacteroidales</taxon>
        <taxon>Prevotellaceae</taxon>
        <taxon>Prevotella</taxon>
    </lineage>
</organism>
<evidence type="ECO:0000256" key="9">
    <source>
        <dbReference type="ARBA" id="ARBA00049187"/>
    </source>
</evidence>
<evidence type="ECO:0000259" key="14">
    <source>
        <dbReference type="Pfam" id="PF02852"/>
    </source>
</evidence>
<dbReference type="GO" id="GO:0006103">
    <property type="term" value="P:2-oxoglutarate metabolic process"/>
    <property type="evidence" value="ECO:0007669"/>
    <property type="project" value="TreeGrafter"/>
</dbReference>
<dbReference type="EMBL" id="AGWK01000018">
    <property type="protein sequence ID" value="EHO72776.1"/>
    <property type="molecule type" value="Genomic_DNA"/>
</dbReference>
<evidence type="ECO:0000256" key="10">
    <source>
        <dbReference type="PIRSR" id="PIRSR000350-2"/>
    </source>
</evidence>
<dbReference type="InterPro" id="IPR006258">
    <property type="entry name" value="Lipoamide_DH"/>
</dbReference>
<keyword evidence="7" id="KW-1015">Disulfide bond</keyword>
<dbReference type="InterPro" id="IPR012999">
    <property type="entry name" value="Pyr_OxRdtase_I_AS"/>
</dbReference>
<dbReference type="PRINTS" id="PR00411">
    <property type="entry name" value="PNDRDTASEI"/>
</dbReference>
<keyword evidence="8 13" id="KW-0676">Redox-active center</keyword>
<dbReference type="Proteomes" id="UP000016023">
    <property type="component" value="Unassembled WGS sequence"/>
</dbReference>
<comment type="miscellaneous">
    <text evidence="13">The active site is a redox-active disulfide bond.</text>
</comment>
<dbReference type="InterPro" id="IPR001100">
    <property type="entry name" value="Pyr_nuc-diS_OxRdtase"/>
</dbReference>
<evidence type="ECO:0000256" key="3">
    <source>
        <dbReference type="ARBA" id="ARBA00022630"/>
    </source>
</evidence>
<evidence type="ECO:0000256" key="5">
    <source>
        <dbReference type="ARBA" id="ARBA00023002"/>
    </source>
</evidence>
<dbReference type="InterPro" id="IPR036188">
    <property type="entry name" value="FAD/NAD-bd_sf"/>
</dbReference>
<feature type="binding site" evidence="11">
    <location>
        <begin position="176"/>
        <end position="183"/>
    </location>
    <ligand>
        <name>NAD(+)</name>
        <dbReference type="ChEBI" id="CHEBI:57540"/>
    </ligand>
</feature>
<feature type="domain" description="FAD/NAD(P)-binding" evidence="15">
    <location>
        <begin position="5"/>
        <end position="322"/>
    </location>
</feature>
<dbReference type="RefSeq" id="WP_006951581.1">
    <property type="nucleotide sequence ID" value="NZ_JH594521.1"/>
</dbReference>
<name>H1Q0U8_9BACT</name>
<dbReference type="Gene3D" id="3.50.50.60">
    <property type="entry name" value="FAD/NAD(P)-binding domain"/>
    <property type="match status" value="2"/>
</dbReference>
<feature type="binding site" evidence="11">
    <location>
        <begin position="132"/>
        <end position="134"/>
    </location>
    <ligand>
        <name>FAD</name>
        <dbReference type="ChEBI" id="CHEBI:57692"/>
    </ligand>
</feature>
<dbReference type="STRING" id="883158.HMPREF9140_00536"/>
<dbReference type="HOGENOM" id="CLU_016755_0_2_10"/>
<accession>H1Q0U8</accession>
<evidence type="ECO:0000256" key="6">
    <source>
        <dbReference type="ARBA" id="ARBA00023027"/>
    </source>
</evidence>
<evidence type="ECO:0000256" key="13">
    <source>
        <dbReference type="RuleBase" id="RU003692"/>
    </source>
</evidence>
<dbReference type="InterPro" id="IPR004099">
    <property type="entry name" value="Pyr_nucl-diS_OxRdtase_dimer"/>
</dbReference>
<evidence type="ECO:0000256" key="1">
    <source>
        <dbReference type="ARBA" id="ARBA00007532"/>
    </source>
</evidence>
<dbReference type="PRINTS" id="PR00368">
    <property type="entry name" value="FADPNR"/>
</dbReference>
<dbReference type="NCBIfam" id="TIGR01350">
    <property type="entry name" value="lipoamide_DH"/>
    <property type="match status" value="1"/>
</dbReference>
<feature type="binding site" evidence="11">
    <location>
        <begin position="313"/>
        <end position="316"/>
    </location>
    <ligand>
        <name>FAD</name>
        <dbReference type="ChEBI" id="CHEBI:57692"/>
    </ligand>
</feature>
<evidence type="ECO:0000259" key="15">
    <source>
        <dbReference type="Pfam" id="PF07992"/>
    </source>
</evidence>
<dbReference type="eggNOG" id="COG1249">
    <property type="taxonomic scope" value="Bacteria"/>
</dbReference>
<comment type="caution">
    <text evidence="16">The sequence shown here is derived from an EMBL/GenBank/DDBJ whole genome shotgun (WGS) entry which is preliminary data.</text>
</comment>
<dbReference type="SUPFAM" id="SSF51905">
    <property type="entry name" value="FAD/NAD(P)-binding domain"/>
    <property type="match status" value="1"/>
</dbReference>
<evidence type="ECO:0000313" key="17">
    <source>
        <dbReference type="Proteomes" id="UP000016023"/>
    </source>
</evidence>
<feature type="disulfide bond" description="Redox-active" evidence="12">
    <location>
        <begin position="41"/>
        <end position="46"/>
    </location>
</feature>
<evidence type="ECO:0000256" key="7">
    <source>
        <dbReference type="ARBA" id="ARBA00023157"/>
    </source>
</evidence>
<dbReference type="FunFam" id="3.30.390.30:FF:000001">
    <property type="entry name" value="Dihydrolipoyl dehydrogenase"/>
    <property type="match status" value="1"/>
</dbReference>
<dbReference type="GO" id="GO:0004148">
    <property type="term" value="F:dihydrolipoyl dehydrogenase (NADH) activity"/>
    <property type="evidence" value="ECO:0007669"/>
    <property type="project" value="UniProtKB-EC"/>
</dbReference>
<sequence>MEKADLIIIGAGPGGYRAADYAARAGLKVIVIEKKHAGGTCLNEGCIPTKSFAHDAVLYRNPFIPHDADRKVDFARIQERKNSVIMQLRQGVEGLLSQPNITYVKGEARFVAEKTIEVNNQEYTAENIIIATGSNSKLLPFAKPFRNTDGTMQYPVVTSTELLETDHVPNNLVVIGAGVIGLEFASAFETFGSNVTVIEFLKECLPPVDSEIAKRLRKGLEKRGIAFHMQSAVTEITITDDKKACVIFNKKGEQKKLEADMVLVATGREVNTSGLNLEAAGIIYDDKGIKVDSDMQTNVKGVYAIGDVNGIQMLAHASTFQGLHVVNHILGKNDNIHFDIMPAAIFTHPEAACVGLTEDACKEAGIAYTVKKGYHRSNGRALAVGASDGMLKLMIGSDDKIIGCHVFGSHAADLVQEVAVLMDRDTTIEQMREIIHIHPTMSEILQDAII</sequence>
<keyword evidence="17" id="KW-1185">Reference proteome</keyword>
<comment type="similarity">
    <text evidence="1 13">Belongs to the class-I pyridine nucleotide-disulfide oxidoreductase family.</text>
</comment>
<evidence type="ECO:0000256" key="12">
    <source>
        <dbReference type="PIRSR" id="PIRSR000350-4"/>
    </source>
</evidence>
<keyword evidence="5 13" id="KW-0560">Oxidoreductase</keyword>
<dbReference type="Pfam" id="PF02852">
    <property type="entry name" value="Pyr_redox_dim"/>
    <property type="match status" value="1"/>
</dbReference>
<dbReference type="EC" id="1.8.1.4" evidence="2 13"/>
<keyword evidence="3 13" id="KW-0285">Flavoprotein</keyword>
<dbReference type="GO" id="GO:0050660">
    <property type="term" value="F:flavin adenine dinucleotide binding"/>
    <property type="evidence" value="ECO:0007669"/>
    <property type="project" value="InterPro"/>
</dbReference>
<feature type="active site" description="Proton acceptor" evidence="10">
    <location>
        <position position="438"/>
    </location>
</feature>
<feature type="binding site" evidence="11">
    <location>
        <position position="199"/>
    </location>
    <ligand>
        <name>NAD(+)</name>
        <dbReference type="ChEBI" id="CHEBI:57540"/>
    </ligand>
</feature>
<evidence type="ECO:0000256" key="2">
    <source>
        <dbReference type="ARBA" id="ARBA00012608"/>
    </source>
</evidence>
<dbReference type="PIRSF" id="PIRSF000350">
    <property type="entry name" value="Mercury_reductase_MerA"/>
    <property type="match status" value="1"/>
</dbReference>
<dbReference type="Pfam" id="PF07992">
    <property type="entry name" value="Pyr_redox_2"/>
    <property type="match status" value="1"/>
</dbReference>
<evidence type="ECO:0000256" key="11">
    <source>
        <dbReference type="PIRSR" id="PIRSR000350-3"/>
    </source>
</evidence>
<dbReference type="PANTHER" id="PTHR22912">
    <property type="entry name" value="DISULFIDE OXIDOREDUCTASE"/>
    <property type="match status" value="1"/>
</dbReference>
<dbReference type="SUPFAM" id="SSF55424">
    <property type="entry name" value="FAD/NAD-linked reductases, dimerisation (C-terminal) domain"/>
    <property type="match status" value="1"/>
</dbReference>
<dbReference type="InterPro" id="IPR050151">
    <property type="entry name" value="Class-I_Pyr_Nuc-Dis_Oxidored"/>
</dbReference>
<feature type="domain" description="Pyridine nucleotide-disulphide oxidoreductase dimerisation" evidence="14">
    <location>
        <begin position="341"/>
        <end position="448"/>
    </location>
</feature>
<proteinExistence type="inferred from homology"/>
<dbReference type="PROSITE" id="PS00076">
    <property type="entry name" value="PYRIDINE_REDOX_1"/>
    <property type="match status" value="1"/>
</dbReference>
<keyword evidence="11" id="KW-0547">Nucleotide-binding</keyword>
<feature type="binding site" evidence="11">
    <location>
        <position position="307"/>
    </location>
    <ligand>
        <name>FAD</name>
        <dbReference type="ChEBI" id="CHEBI:57692"/>
    </ligand>
</feature>
<feature type="binding site" evidence="11">
    <location>
        <position position="267"/>
    </location>
    <ligand>
        <name>NAD(+)</name>
        <dbReference type="ChEBI" id="CHEBI:57540"/>
    </ligand>
</feature>
<protein>
    <recommendedName>
        <fullName evidence="2 13">Dihydrolipoyl dehydrogenase</fullName>
        <ecNumber evidence="2 13">1.8.1.4</ecNumber>
    </recommendedName>
</protein>
<feature type="binding site" evidence="11">
    <location>
        <position position="50"/>
    </location>
    <ligand>
        <name>FAD</name>
        <dbReference type="ChEBI" id="CHEBI:57692"/>
    </ligand>
</feature>
<evidence type="ECO:0000313" key="16">
    <source>
        <dbReference type="EMBL" id="EHO72776.1"/>
    </source>
</evidence>
<dbReference type="AlphaFoldDB" id="H1Q0U8"/>
<keyword evidence="6 11" id="KW-0520">NAD</keyword>
<dbReference type="Gene3D" id="3.30.390.30">
    <property type="match status" value="1"/>
</dbReference>
<comment type="catalytic activity">
    <reaction evidence="9 13">
        <text>N(6)-[(R)-dihydrolipoyl]-L-lysyl-[protein] + NAD(+) = N(6)-[(R)-lipoyl]-L-lysyl-[protein] + NADH + H(+)</text>
        <dbReference type="Rhea" id="RHEA:15045"/>
        <dbReference type="Rhea" id="RHEA-COMP:10474"/>
        <dbReference type="Rhea" id="RHEA-COMP:10475"/>
        <dbReference type="ChEBI" id="CHEBI:15378"/>
        <dbReference type="ChEBI" id="CHEBI:57540"/>
        <dbReference type="ChEBI" id="CHEBI:57945"/>
        <dbReference type="ChEBI" id="CHEBI:83099"/>
        <dbReference type="ChEBI" id="CHEBI:83100"/>
        <dbReference type="EC" id="1.8.1.4"/>
    </reaction>
</comment>
<reference evidence="16 17" key="1">
    <citation type="submission" date="2011-12" db="EMBL/GenBank/DDBJ databases">
        <title>The Genome Sequence of Prevotella micans F0438.</title>
        <authorList>
            <consortium name="The Broad Institute Genome Sequencing Platform"/>
            <person name="Earl A."/>
            <person name="Ward D."/>
            <person name="Feldgarden M."/>
            <person name="Gevers D."/>
            <person name="Izard J."/>
            <person name="Baranova O.V."/>
            <person name="Blanton J.M."/>
            <person name="Wade W.G."/>
            <person name="Dewhirst F.E."/>
            <person name="Young S.K."/>
            <person name="Zeng Q."/>
            <person name="Gargeya S."/>
            <person name="Fitzgerald M."/>
            <person name="Haas B."/>
            <person name="Abouelleil A."/>
            <person name="Alvarado L."/>
            <person name="Arachchi H.M."/>
            <person name="Berlin A."/>
            <person name="Chapman S.B."/>
            <person name="Gearin G."/>
            <person name="Goldberg J."/>
            <person name="Griggs A."/>
            <person name="Gujja S."/>
            <person name="Hansen M."/>
            <person name="Heiman D."/>
            <person name="Howarth C."/>
            <person name="Larimer J."/>
            <person name="Lui A."/>
            <person name="MacDonald P.J.P."/>
            <person name="McCowen C."/>
            <person name="Montmayeur A."/>
            <person name="Murphy C."/>
            <person name="Neiman D."/>
            <person name="Pearson M."/>
            <person name="Priest M."/>
            <person name="Roberts A."/>
            <person name="Saif S."/>
            <person name="Shea T."/>
            <person name="Sisk P."/>
            <person name="Stolte C."/>
            <person name="Sykes S."/>
            <person name="Wortman J."/>
            <person name="Nusbaum C."/>
            <person name="Birren B."/>
        </authorList>
    </citation>
    <scope>NUCLEOTIDE SEQUENCE [LARGE SCALE GENOMIC DNA]</scope>
    <source>
        <strain evidence="16 17">F0438</strain>
    </source>
</reference>
<evidence type="ECO:0000256" key="4">
    <source>
        <dbReference type="ARBA" id="ARBA00022827"/>
    </source>
</evidence>
<dbReference type="InterPro" id="IPR016156">
    <property type="entry name" value="FAD/NAD-linked_Rdtase_dimer_sf"/>
</dbReference>
<dbReference type="PANTHER" id="PTHR22912:SF151">
    <property type="entry name" value="DIHYDROLIPOYL DEHYDROGENASE, MITOCHONDRIAL"/>
    <property type="match status" value="1"/>
</dbReference>
<gene>
    <name evidence="16" type="ORF">HMPREF9140_00536</name>
</gene>
<keyword evidence="4 11" id="KW-0274">FAD</keyword>
<evidence type="ECO:0000256" key="8">
    <source>
        <dbReference type="ARBA" id="ARBA00023284"/>
    </source>
</evidence>